<accession>A0A7Y9LTR0</accession>
<keyword evidence="1" id="KW-0472">Membrane</keyword>
<evidence type="ECO:0000313" key="3">
    <source>
        <dbReference type="Proteomes" id="UP000521748"/>
    </source>
</evidence>
<dbReference type="RefSeq" id="WP_179389213.1">
    <property type="nucleotide sequence ID" value="NZ_JACBYQ010000002.1"/>
</dbReference>
<keyword evidence="3" id="KW-1185">Reference proteome</keyword>
<comment type="caution">
    <text evidence="2">The sequence shown here is derived from an EMBL/GenBank/DDBJ whole genome shotgun (WGS) entry which is preliminary data.</text>
</comment>
<evidence type="ECO:0000256" key="1">
    <source>
        <dbReference type="SAM" id="Phobius"/>
    </source>
</evidence>
<name>A0A7Y9LTR0_9MICC</name>
<reference evidence="2 3" key="1">
    <citation type="submission" date="2020-07" db="EMBL/GenBank/DDBJ databases">
        <title>Sequencing the genomes of 1000 actinobacteria strains.</title>
        <authorList>
            <person name="Klenk H.-P."/>
        </authorList>
    </citation>
    <scope>NUCLEOTIDE SEQUENCE [LARGE SCALE GENOMIC DNA]</scope>
    <source>
        <strain evidence="2 3">DSM 102047</strain>
    </source>
</reference>
<dbReference type="EMBL" id="JACBYQ010000002">
    <property type="protein sequence ID" value="NYE95428.1"/>
    <property type="molecule type" value="Genomic_DNA"/>
</dbReference>
<gene>
    <name evidence="2" type="ORF">FHU41_001678</name>
</gene>
<keyword evidence="1" id="KW-1133">Transmembrane helix</keyword>
<organism evidence="2 3">
    <name type="scientific">Psychromicrobium silvestre</name>
    <dbReference type="NCBI Taxonomy" id="1645614"/>
    <lineage>
        <taxon>Bacteria</taxon>
        <taxon>Bacillati</taxon>
        <taxon>Actinomycetota</taxon>
        <taxon>Actinomycetes</taxon>
        <taxon>Micrococcales</taxon>
        <taxon>Micrococcaceae</taxon>
        <taxon>Psychromicrobium</taxon>
    </lineage>
</organism>
<evidence type="ECO:0000313" key="2">
    <source>
        <dbReference type="EMBL" id="NYE95428.1"/>
    </source>
</evidence>
<feature type="transmembrane region" description="Helical" evidence="1">
    <location>
        <begin position="61"/>
        <end position="81"/>
    </location>
</feature>
<sequence>MTDLIEQTIAPRHFHPEAKAKPKFQLRPVHAAAALAILAATFMIATMVLLLGSLMLGMGLYWLPMFAAAAICAAAAVWLTAKFH</sequence>
<keyword evidence="1" id="KW-0812">Transmembrane</keyword>
<dbReference type="Proteomes" id="UP000521748">
    <property type="component" value="Unassembled WGS sequence"/>
</dbReference>
<dbReference type="AlphaFoldDB" id="A0A7Y9LTR0"/>
<protein>
    <submittedName>
        <fullName evidence="2">Membrane protein YdbS with pleckstrin-like domain</fullName>
    </submittedName>
</protein>
<feature type="transmembrane region" description="Helical" evidence="1">
    <location>
        <begin position="29"/>
        <end position="55"/>
    </location>
</feature>
<proteinExistence type="predicted"/>